<evidence type="ECO:0000313" key="2">
    <source>
        <dbReference type="Proteomes" id="UP000765509"/>
    </source>
</evidence>
<keyword evidence="2" id="KW-1185">Reference proteome</keyword>
<organism evidence="1 2">
    <name type="scientific">Austropuccinia psidii MF-1</name>
    <dbReference type="NCBI Taxonomy" id="1389203"/>
    <lineage>
        <taxon>Eukaryota</taxon>
        <taxon>Fungi</taxon>
        <taxon>Dikarya</taxon>
        <taxon>Basidiomycota</taxon>
        <taxon>Pucciniomycotina</taxon>
        <taxon>Pucciniomycetes</taxon>
        <taxon>Pucciniales</taxon>
        <taxon>Sphaerophragmiaceae</taxon>
        <taxon>Austropuccinia</taxon>
    </lineage>
</organism>
<accession>A0A9Q3IMS6</accession>
<dbReference type="Proteomes" id="UP000765509">
    <property type="component" value="Unassembled WGS sequence"/>
</dbReference>
<reference evidence="1" key="1">
    <citation type="submission" date="2021-03" db="EMBL/GenBank/DDBJ databases">
        <title>Draft genome sequence of rust myrtle Austropuccinia psidii MF-1, a brazilian biotype.</title>
        <authorList>
            <person name="Quecine M.C."/>
            <person name="Pachon D.M.R."/>
            <person name="Bonatelli M.L."/>
            <person name="Correr F.H."/>
            <person name="Franceschini L.M."/>
            <person name="Leite T.F."/>
            <person name="Margarido G.R.A."/>
            <person name="Almeida C.A."/>
            <person name="Ferrarezi J.A."/>
            <person name="Labate C.A."/>
        </authorList>
    </citation>
    <scope>NUCLEOTIDE SEQUENCE</scope>
    <source>
        <strain evidence="1">MF-1</strain>
    </source>
</reference>
<protein>
    <submittedName>
        <fullName evidence="1">Uncharacterized protein</fullName>
    </submittedName>
</protein>
<sequence length="87" mass="10080">MKTTNRHMLRWQKAIQEYRCNMKILYKDGKSHTNADGLSRWPIGNVQSNPAHDLVVAANIPIHLMEINRRKSSDFLNGHQEVEPQTV</sequence>
<gene>
    <name evidence="1" type="ORF">O181_084914</name>
</gene>
<name>A0A9Q3IMS6_9BASI</name>
<dbReference type="AlphaFoldDB" id="A0A9Q3IMS6"/>
<evidence type="ECO:0000313" key="1">
    <source>
        <dbReference type="EMBL" id="MBW0545199.1"/>
    </source>
</evidence>
<comment type="caution">
    <text evidence="1">The sequence shown here is derived from an EMBL/GenBank/DDBJ whole genome shotgun (WGS) entry which is preliminary data.</text>
</comment>
<proteinExistence type="predicted"/>
<dbReference type="EMBL" id="AVOT02050083">
    <property type="protein sequence ID" value="MBW0545199.1"/>
    <property type="molecule type" value="Genomic_DNA"/>
</dbReference>